<dbReference type="Gene3D" id="2.20.110.10">
    <property type="entry name" value="Histone H3 K4-specific methyltransferase SET7/9 N-terminal domain"/>
    <property type="match status" value="1"/>
</dbReference>
<feature type="compositionally biased region" description="Basic and acidic residues" evidence="7">
    <location>
        <begin position="242"/>
        <end position="262"/>
    </location>
</feature>
<dbReference type="PANTHER" id="PTHR46437">
    <property type="entry name" value="MORN REPEAT-CONTAINING PROTEIN 5"/>
    <property type="match status" value="1"/>
</dbReference>
<evidence type="ECO:0000256" key="7">
    <source>
        <dbReference type="SAM" id="MobiDB-lite"/>
    </source>
</evidence>
<dbReference type="AlphaFoldDB" id="B4PEF5"/>
<dbReference type="PhylomeDB" id="B4PEF5"/>
<comment type="subcellular location">
    <subcellularLocation>
        <location evidence="1">Cell projection</location>
        <location evidence="1">Cilium</location>
        <location evidence="1">Flagellum</location>
    </subcellularLocation>
</comment>
<dbReference type="GO" id="GO:0031514">
    <property type="term" value="C:motile cilium"/>
    <property type="evidence" value="ECO:0007669"/>
    <property type="project" value="UniProtKB-SubCell"/>
</dbReference>
<dbReference type="SMART" id="SM00698">
    <property type="entry name" value="MORN"/>
    <property type="match status" value="2"/>
</dbReference>
<reference evidence="8 9" key="2">
    <citation type="journal article" date="2007" name="PLoS Biol.">
        <title>Principles of genome evolution in the Drosophila melanogaster species group.</title>
        <authorList>
            <person name="Ranz J.M."/>
            <person name="Maurin D."/>
            <person name="Chan Y.S."/>
            <person name="von Grotthuss M."/>
            <person name="Hillier L.W."/>
            <person name="Roote J."/>
            <person name="Ashburner M."/>
            <person name="Bergman C.M."/>
        </authorList>
    </citation>
    <scope>NUCLEOTIDE SEQUENCE [LARGE SCALE GENOMIC DNA]</scope>
    <source>
        <strain evidence="9">Tai18E2 / Tucson 14021-0261.01</strain>
    </source>
</reference>
<sequence length="381" mass="44813">MSQLNNTESTQQRHFITRSSYEGAWDRLVNVMDGFGSYRYPDGSEYRGRFHQGQFHGYGHLRLAQPYRFTVKGEFEHGRLVTVEDMWFSDGLHVDGRFNGMMLQCDEWDYLTPKDRRYHAERRYGQQPVGPTAFLTSKMQPRDIPEHCYDVEEGLFNSKTCWMTDRPSPLHHFMYVSCQQDKDWIQLNCRKARTPRIVEPPSDFCRRIIANNLATERAQLRSTAIYAPNGQVDRERYFHKLTKKRGEPKEPLENTPKRHLPADDPAWETEMCVRAYARILEKRQKDQQELQRLYPCAKVEKVLKPRSWSSTSDVRNPQSGGPSSCQTDSFGEDELDLNIEDTYRSANNMMRKRTADNIHVVQSNLIRRNSYMDMTRSIFEL</sequence>
<dbReference type="KEGG" id="dya:Dyak_GE20853"/>
<feature type="compositionally biased region" description="Polar residues" evidence="7">
    <location>
        <begin position="307"/>
        <end position="329"/>
    </location>
</feature>
<feature type="region of interest" description="Disordered" evidence="7">
    <location>
        <begin position="307"/>
        <end position="332"/>
    </location>
</feature>
<dbReference type="EMBL" id="CM000159">
    <property type="protein sequence ID" value="EDW92993.1"/>
    <property type="molecule type" value="Genomic_DNA"/>
</dbReference>
<keyword evidence="6" id="KW-0966">Cell projection</keyword>
<evidence type="ECO:0000256" key="6">
    <source>
        <dbReference type="ARBA" id="ARBA00023273"/>
    </source>
</evidence>
<reference evidence="8 9" key="1">
    <citation type="journal article" date="2007" name="Nature">
        <title>Evolution of genes and genomes on the Drosophila phylogeny.</title>
        <authorList>
            <consortium name="Drosophila 12 Genomes Consortium"/>
            <person name="Clark A.G."/>
            <person name="Eisen M.B."/>
            <person name="Smith D.R."/>
            <person name="Bergman C.M."/>
            <person name="Oliver B."/>
            <person name="Markow T.A."/>
            <person name="Kaufman T.C."/>
            <person name="Kellis M."/>
            <person name="Gelbart W."/>
            <person name="Iyer V.N."/>
            <person name="Pollard D.A."/>
            <person name="Sackton T.B."/>
            <person name="Larracuente A.M."/>
            <person name="Singh N.D."/>
            <person name="Abad J.P."/>
            <person name="Abt D.N."/>
            <person name="Adryan B."/>
            <person name="Aguade M."/>
            <person name="Akashi H."/>
            <person name="Anderson W.W."/>
            <person name="Aquadro C.F."/>
            <person name="Ardell D.H."/>
            <person name="Arguello R."/>
            <person name="Artieri C.G."/>
            <person name="Barbash D.A."/>
            <person name="Barker D."/>
            <person name="Barsanti P."/>
            <person name="Batterham P."/>
            <person name="Batzoglou S."/>
            <person name="Begun D."/>
            <person name="Bhutkar A."/>
            <person name="Blanco E."/>
            <person name="Bosak S.A."/>
            <person name="Bradley R.K."/>
            <person name="Brand A.D."/>
            <person name="Brent M.R."/>
            <person name="Brooks A.N."/>
            <person name="Brown R.H."/>
            <person name="Butlin R.K."/>
            <person name="Caggese C."/>
            <person name="Calvi B.R."/>
            <person name="Bernardo de Carvalho A."/>
            <person name="Caspi A."/>
            <person name="Castrezana S."/>
            <person name="Celniker S.E."/>
            <person name="Chang J.L."/>
            <person name="Chapple C."/>
            <person name="Chatterji S."/>
            <person name="Chinwalla A."/>
            <person name="Civetta A."/>
            <person name="Clifton S.W."/>
            <person name="Comeron J.M."/>
            <person name="Costello J.C."/>
            <person name="Coyne J.A."/>
            <person name="Daub J."/>
            <person name="David R.G."/>
            <person name="Delcher A.L."/>
            <person name="Delehaunty K."/>
            <person name="Do C.B."/>
            <person name="Ebling H."/>
            <person name="Edwards K."/>
            <person name="Eickbush T."/>
            <person name="Evans J.D."/>
            <person name="Filipski A."/>
            <person name="Findeiss S."/>
            <person name="Freyhult E."/>
            <person name="Fulton L."/>
            <person name="Fulton R."/>
            <person name="Garcia A.C."/>
            <person name="Gardiner A."/>
            <person name="Garfield D.A."/>
            <person name="Garvin B.E."/>
            <person name="Gibson G."/>
            <person name="Gilbert D."/>
            <person name="Gnerre S."/>
            <person name="Godfrey J."/>
            <person name="Good R."/>
            <person name="Gotea V."/>
            <person name="Gravely B."/>
            <person name="Greenberg A.J."/>
            <person name="Griffiths-Jones S."/>
            <person name="Gross S."/>
            <person name="Guigo R."/>
            <person name="Gustafson E.A."/>
            <person name="Haerty W."/>
            <person name="Hahn M.W."/>
            <person name="Halligan D.L."/>
            <person name="Halpern A.L."/>
            <person name="Halter G.M."/>
            <person name="Han M.V."/>
            <person name="Heger A."/>
            <person name="Hillier L."/>
            <person name="Hinrichs A.S."/>
            <person name="Holmes I."/>
            <person name="Hoskins R.A."/>
            <person name="Hubisz M.J."/>
            <person name="Hultmark D."/>
            <person name="Huntley M.A."/>
            <person name="Jaffe D.B."/>
            <person name="Jagadeeshan S."/>
            <person name="Jeck W.R."/>
            <person name="Johnson J."/>
            <person name="Jones C.D."/>
            <person name="Jordan W.C."/>
            <person name="Karpen G.H."/>
            <person name="Kataoka E."/>
            <person name="Keightley P.D."/>
            <person name="Kheradpour P."/>
            <person name="Kirkness E.F."/>
            <person name="Koerich L.B."/>
            <person name="Kristiansen K."/>
            <person name="Kudrna D."/>
            <person name="Kulathinal R.J."/>
            <person name="Kumar S."/>
            <person name="Kwok R."/>
            <person name="Lander E."/>
            <person name="Langley C.H."/>
            <person name="Lapoint R."/>
            <person name="Lazzaro B.P."/>
            <person name="Lee S.J."/>
            <person name="Levesque L."/>
            <person name="Li R."/>
            <person name="Lin C.F."/>
            <person name="Lin M.F."/>
            <person name="Lindblad-Toh K."/>
            <person name="Llopart A."/>
            <person name="Long M."/>
            <person name="Low L."/>
            <person name="Lozovsky E."/>
            <person name="Lu J."/>
            <person name="Luo M."/>
            <person name="Machado C.A."/>
            <person name="Makalowski W."/>
            <person name="Marzo M."/>
            <person name="Matsuda M."/>
            <person name="Matzkin L."/>
            <person name="McAllister B."/>
            <person name="McBride C.S."/>
            <person name="McKernan B."/>
            <person name="McKernan K."/>
            <person name="Mendez-Lago M."/>
            <person name="Minx P."/>
            <person name="Mollenhauer M.U."/>
            <person name="Montooth K."/>
            <person name="Mount S.M."/>
            <person name="Mu X."/>
            <person name="Myers E."/>
            <person name="Negre B."/>
            <person name="Newfeld S."/>
            <person name="Nielsen R."/>
            <person name="Noor M.A."/>
            <person name="O'Grady P."/>
            <person name="Pachter L."/>
            <person name="Papaceit M."/>
            <person name="Parisi M.J."/>
            <person name="Parisi M."/>
            <person name="Parts L."/>
            <person name="Pedersen J.S."/>
            <person name="Pesole G."/>
            <person name="Phillippy A.M."/>
            <person name="Ponting C.P."/>
            <person name="Pop M."/>
            <person name="Porcelli D."/>
            <person name="Powell J.R."/>
            <person name="Prohaska S."/>
            <person name="Pruitt K."/>
            <person name="Puig M."/>
            <person name="Quesneville H."/>
            <person name="Ram K.R."/>
            <person name="Rand D."/>
            <person name="Rasmussen M.D."/>
            <person name="Reed L.K."/>
            <person name="Reenan R."/>
            <person name="Reily A."/>
            <person name="Remington K.A."/>
            <person name="Rieger T.T."/>
            <person name="Ritchie M.G."/>
            <person name="Robin C."/>
            <person name="Rogers Y.H."/>
            <person name="Rohde C."/>
            <person name="Rozas J."/>
            <person name="Rubenfield M.J."/>
            <person name="Ruiz A."/>
            <person name="Russo S."/>
            <person name="Salzberg S.L."/>
            <person name="Sanchez-Gracia A."/>
            <person name="Saranga D.J."/>
            <person name="Sato H."/>
            <person name="Schaeffer S.W."/>
            <person name="Schatz M.C."/>
            <person name="Schlenke T."/>
            <person name="Schwartz R."/>
            <person name="Segarra C."/>
            <person name="Singh R.S."/>
            <person name="Sirot L."/>
            <person name="Sirota M."/>
            <person name="Sisneros N.B."/>
            <person name="Smith C.D."/>
            <person name="Smith T.F."/>
            <person name="Spieth J."/>
            <person name="Stage D.E."/>
            <person name="Stark A."/>
            <person name="Stephan W."/>
            <person name="Strausberg R.L."/>
            <person name="Strempel S."/>
            <person name="Sturgill D."/>
            <person name="Sutton G."/>
            <person name="Sutton G.G."/>
            <person name="Tao W."/>
            <person name="Teichmann S."/>
            <person name="Tobari Y.N."/>
            <person name="Tomimura Y."/>
            <person name="Tsolas J.M."/>
            <person name="Valente V.L."/>
            <person name="Venter E."/>
            <person name="Venter J.C."/>
            <person name="Vicario S."/>
            <person name="Vieira F.G."/>
            <person name="Vilella A.J."/>
            <person name="Villasante A."/>
            <person name="Walenz B."/>
            <person name="Wang J."/>
            <person name="Wasserman M."/>
            <person name="Watts T."/>
            <person name="Wilson D."/>
            <person name="Wilson R.K."/>
            <person name="Wing R.A."/>
            <person name="Wolfner M.F."/>
            <person name="Wong A."/>
            <person name="Wong G.K."/>
            <person name="Wu C.I."/>
            <person name="Wu G."/>
            <person name="Yamamoto D."/>
            <person name="Yang H.P."/>
            <person name="Yang S.P."/>
            <person name="Yorke J.A."/>
            <person name="Yoshida K."/>
            <person name="Zdobnov E."/>
            <person name="Zhang P."/>
            <person name="Zhang Y."/>
            <person name="Zimin A.V."/>
            <person name="Baldwin J."/>
            <person name="Abdouelleil A."/>
            <person name="Abdulkadir J."/>
            <person name="Abebe A."/>
            <person name="Abera B."/>
            <person name="Abreu J."/>
            <person name="Acer S.C."/>
            <person name="Aftuck L."/>
            <person name="Alexander A."/>
            <person name="An P."/>
            <person name="Anderson E."/>
            <person name="Anderson S."/>
            <person name="Arachi H."/>
            <person name="Azer M."/>
            <person name="Bachantsang P."/>
            <person name="Barry A."/>
            <person name="Bayul T."/>
            <person name="Berlin A."/>
            <person name="Bessette D."/>
            <person name="Bloom T."/>
            <person name="Blye J."/>
            <person name="Boguslavskiy L."/>
            <person name="Bonnet C."/>
            <person name="Boukhgalter B."/>
            <person name="Bourzgui I."/>
            <person name="Brown A."/>
            <person name="Cahill P."/>
            <person name="Channer S."/>
            <person name="Cheshatsang Y."/>
            <person name="Chuda L."/>
            <person name="Citroen M."/>
            <person name="Collymore A."/>
            <person name="Cooke P."/>
            <person name="Costello M."/>
            <person name="D'Aco K."/>
            <person name="Daza R."/>
            <person name="De Haan G."/>
            <person name="DeGray S."/>
            <person name="DeMaso C."/>
            <person name="Dhargay N."/>
            <person name="Dooley K."/>
            <person name="Dooley E."/>
            <person name="Doricent M."/>
            <person name="Dorje P."/>
            <person name="Dorjee K."/>
            <person name="Dupes A."/>
            <person name="Elong R."/>
            <person name="Falk J."/>
            <person name="Farina A."/>
            <person name="Faro S."/>
            <person name="Ferguson D."/>
            <person name="Fisher S."/>
            <person name="Foley C.D."/>
            <person name="Franke A."/>
            <person name="Friedrich D."/>
            <person name="Gadbois L."/>
            <person name="Gearin G."/>
            <person name="Gearin C.R."/>
            <person name="Giannoukos G."/>
            <person name="Goode T."/>
            <person name="Graham J."/>
            <person name="Grandbois E."/>
            <person name="Grewal S."/>
            <person name="Gyaltsen K."/>
            <person name="Hafez N."/>
            <person name="Hagos B."/>
            <person name="Hall J."/>
            <person name="Henson C."/>
            <person name="Hollinger A."/>
            <person name="Honan T."/>
            <person name="Huard M.D."/>
            <person name="Hughes L."/>
            <person name="Hurhula B."/>
            <person name="Husby M.E."/>
            <person name="Kamat A."/>
            <person name="Kanga B."/>
            <person name="Kashin S."/>
            <person name="Khazanovich D."/>
            <person name="Kisner P."/>
            <person name="Lance K."/>
            <person name="Lara M."/>
            <person name="Lee W."/>
            <person name="Lennon N."/>
            <person name="Letendre F."/>
            <person name="LeVine R."/>
            <person name="Lipovsky A."/>
            <person name="Liu X."/>
            <person name="Liu J."/>
            <person name="Liu S."/>
            <person name="Lokyitsang T."/>
            <person name="Lokyitsang Y."/>
            <person name="Lubonja R."/>
            <person name="Lui A."/>
            <person name="MacDonald P."/>
            <person name="Magnisalis V."/>
            <person name="Maru K."/>
            <person name="Matthews C."/>
            <person name="McCusker W."/>
            <person name="McDonough S."/>
            <person name="Mehta T."/>
            <person name="Meldrim J."/>
            <person name="Meneus L."/>
            <person name="Mihai O."/>
            <person name="Mihalev A."/>
            <person name="Mihova T."/>
            <person name="Mittelman R."/>
            <person name="Mlenga V."/>
            <person name="Montmayeur A."/>
            <person name="Mulrain L."/>
            <person name="Navidi A."/>
            <person name="Naylor J."/>
            <person name="Negash T."/>
            <person name="Nguyen T."/>
            <person name="Nguyen N."/>
            <person name="Nicol R."/>
            <person name="Norbu C."/>
            <person name="Norbu N."/>
            <person name="Novod N."/>
            <person name="O'Neill B."/>
            <person name="Osman S."/>
            <person name="Markiewicz E."/>
            <person name="Oyono O.L."/>
            <person name="Patti C."/>
            <person name="Phunkhang P."/>
            <person name="Pierre F."/>
            <person name="Priest M."/>
            <person name="Raghuraman S."/>
            <person name="Rege F."/>
            <person name="Reyes R."/>
            <person name="Rise C."/>
            <person name="Rogov P."/>
            <person name="Ross K."/>
            <person name="Ryan E."/>
            <person name="Settipalli S."/>
            <person name="Shea T."/>
            <person name="Sherpa N."/>
            <person name="Shi L."/>
            <person name="Shih D."/>
            <person name="Sparrow T."/>
            <person name="Spaulding J."/>
            <person name="Stalker J."/>
            <person name="Stange-Thomann N."/>
            <person name="Stavropoulos S."/>
            <person name="Stone C."/>
            <person name="Strader C."/>
            <person name="Tesfaye S."/>
            <person name="Thomson T."/>
            <person name="Thoulutsang Y."/>
            <person name="Thoulutsang D."/>
            <person name="Topham K."/>
            <person name="Topping I."/>
            <person name="Tsamla T."/>
            <person name="Vassiliev H."/>
            <person name="Vo A."/>
            <person name="Wangchuk T."/>
            <person name="Wangdi T."/>
            <person name="Weiand M."/>
            <person name="Wilkinson J."/>
            <person name="Wilson A."/>
            <person name="Yadav S."/>
            <person name="Young G."/>
            <person name="Yu Q."/>
            <person name="Zembek L."/>
            <person name="Zhong D."/>
            <person name="Zimmer A."/>
            <person name="Zwirko Z."/>
            <person name="Jaffe D.B."/>
            <person name="Alvarez P."/>
            <person name="Brockman W."/>
            <person name="Butler J."/>
            <person name="Chin C."/>
            <person name="Gnerre S."/>
            <person name="Grabherr M."/>
            <person name="Kleber M."/>
            <person name="Mauceli E."/>
            <person name="MacCallum I."/>
        </authorList>
    </citation>
    <scope>NUCLEOTIDE SEQUENCE [LARGE SCALE GENOMIC DNA]</scope>
    <source>
        <strain evidence="9">Tai18E2 / Tucson 14021-0261.01</strain>
    </source>
</reference>
<keyword evidence="3" id="KW-0677">Repeat</keyword>
<evidence type="ECO:0000256" key="3">
    <source>
        <dbReference type="ARBA" id="ARBA00022737"/>
    </source>
</evidence>
<evidence type="ECO:0000256" key="2">
    <source>
        <dbReference type="ARBA" id="ARBA00016322"/>
    </source>
</evidence>
<dbReference type="InterPro" id="IPR042814">
    <property type="entry name" value="Morn5"/>
</dbReference>
<evidence type="ECO:0000256" key="1">
    <source>
        <dbReference type="ARBA" id="ARBA00004230"/>
    </source>
</evidence>
<accession>B4PEF5</accession>
<dbReference type="InterPro" id="IPR003409">
    <property type="entry name" value="MORN"/>
</dbReference>
<dbReference type="SUPFAM" id="SSF82185">
    <property type="entry name" value="Histone H3 K4-specific methyltransferase SET7/9 N-terminal domain"/>
    <property type="match status" value="1"/>
</dbReference>
<protein>
    <recommendedName>
        <fullName evidence="2">MORN repeat-containing protein 5</fullName>
    </recommendedName>
</protein>
<gene>
    <name evidence="8" type="primary">Dyak\GE20853</name>
    <name evidence="8" type="synonym">dyak_GLEANR_4665</name>
    <name evidence="8" type="synonym">GE20853</name>
    <name evidence="8" type="ORF">Dyak_GE20853</name>
</gene>
<keyword evidence="9" id="KW-1185">Reference proteome</keyword>
<feature type="region of interest" description="Disordered" evidence="7">
    <location>
        <begin position="242"/>
        <end position="263"/>
    </location>
</feature>
<dbReference type="OrthoDB" id="300500at2759"/>
<evidence type="ECO:0000256" key="5">
    <source>
        <dbReference type="ARBA" id="ARBA00023069"/>
    </source>
</evidence>
<dbReference type="SMR" id="B4PEF5"/>
<organism evidence="8 9">
    <name type="scientific">Drosophila yakuba</name>
    <name type="common">Fruit fly</name>
    <dbReference type="NCBI Taxonomy" id="7245"/>
    <lineage>
        <taxon>Eukaryota</taxon>
        <taxon>Metazoa</taxon>
        <taxon>Ecdysozoa</taxon>
        <taxon>Arthropoda</taxon>
        <taxon>Hexapoda</taxon>
        <taxon>Insecta</taxon>
        <taxon>Pterygota</taxon>
        <taxon>Neoptera</taxon>
        <taxon>Endopterygota</taxon>
        <taxon>Diptera</taxon>
        <taxon>Brachycera</taxon>
        <taxon>Muscomorpha</taxon>
        <taxon>Ephydroidea</taxon>
        <taxon>Drosophilidae</taxon>
        <taxon>Drosophila</taxon>
        <taxon>Sophophora</taxon>
    </lineage>
</organism>
<dbReference type="HOGENOM" id="CLU_059240_0_0_1"/>
<evidence type="ECO:0000313" key="8">
    <source>
        <dbReference type="EMBL" id="EDW92993.1"/>
    </source>
</evidence>
<evidence type="ECO:0000313" key="9">
    <source>
        <dbReference type="Proteomes" id="UP000002282"/>
    </source>
</evidence>
<keyword evidence="4" id="KW-0282">Flagellum</keyword>
<dbReference type="Proteomes" id="UP000002282">
    <property type="component" value="Chromosome 3L"/>
</dbReference>
<dbReference type="eggNOG" id="KOG0231">
    <property type="taxonomic scope" value="Eukaryota"/>
</dbReference>
<dbReference type="OMA" id="VEDMWFS"/>
<name>B4PEF5_DROYA</name>
<keyword evidence="5" id="KW-0969">Cilium</keyword>
<evidence type="ECO:0000256" key="4">
    <source>
        <dbReference type="ARBA" id="ARBA00022846"/>
    </source>
</evidence>
<dbReference type="PANTHER" id="PTHR46437:SF1">
    <property type="entry name" value="MORN REPEAT-CONTAINING PROTEIN 5"/>
    <property type="match status" value="1"/>
</dbReference>
<proteinExistence type="predicted"/>